<dbReference type="GO" id="GO:0055085">
    <property type="term" value="P:transmembrane transport"/>
    <property type="evidence" value="ECO:0007669"/>
    <property type="project" value="InterPro"/>
</dbReference>
<feature type="transmembrane region" description="Helical" evidence="7">
    <location>
        <begin position="85"/>
        <end position="108"/>
    </location>
</feature>
<keyword evidence="5 7" id="KW-1133">Transmembrane helix</keyword>
<dbReference type="AlphaFoldDB" id="A0A2W2BBA4"/>
<dbReference type="SUPFAM" id="SSF161098">
    <property type="entry name" value="MetI-like"/>
    <property type="match status" value="1"/>
</dbReference>
<dbReference type="PANTHER" id="PTHR43227">
    <property type="entry name" value="BLL4140 PROTEIN"/>
    <property type="match status" value="1"/>
</dbReference>
<dbReference type="PROSITE" id="PS50928">
    <property type="entry name" value="ABC_TM1"/>
    <property type="match status" value="1"/>
</dbReference>
<keyword evidence="4 7" id="KW-0812">Transmembrane</keyword>
<organism evidence="9 10">
    <name type="scientific">Jiangella anatolica</name>
    <dbReference type="NCBI Taxonomy" id="2670374"/>
    <lineage>
        <taxon>Bacteria</taxon>
        <taxon>Bacillati</taxon>
        <taxon>Actinomycetota</taxon>
        <taxon>Actinomycetes</taxon>
        <taxon>Jiangellales</taxon>
        <taxon>Jiangellaceae</taxon>
        <taxon>Jiangella</taxon>
    </lineage>
</organism>
<keyword evidence="10" id="KW-1185">Reference proteome</keyword>
<evidence type="ECO:0000256" key="1">
    <source>
        <dbReference type="ARBA" id="ARBA00004651"/>
    </source>
</evidence>
<evidence type="ECO:0000259" key="8">
    <source>
        <dbReference type="PROSITE" id="PS50928"/>
    </source>
</evidence>
<keyword evidence="2 7" id="KW-0813">Transport</keyword>
<dbReference type="Gene3D" id="1.10.3720.10">
    <property type="entry name" value="MetI-like"/>
    <property type="match status" value="1"/>
</dbReference>
<feature type="transmembrane region" description="Helical" evidence="7">
    <location>
        <begin position="120"/>
        <end position="142"/>
    </location>
</feature>
<dbReference type="InterPro" id="IPR035906">
    <property type="entry name" value="MetI-like_sf"/>
</dbReference>
<dbReference type="EMBL" id="POTW01000012">
    <property type="protein sequence ID" value="PZF84861.1"/>
    <property type="molecule type" value="Genomic_DNA"/>
</dbReference>
<evidence type="ECO:0000256" key="7">
    <source>
        <dbReference type="RuleBase" id="RU363032"/>
    </source>
</evidence>
<dbReference type="InterPro" id="IPR000515">
    <property type="entry name" value="MetI-like"/>
</dbReference>
<gene>
    <name evidence="9" type="ORF">C1I92_07310</name>
</gene>
<dbReference type="GO" id="GO:0005886">
    <property type="term" value="C:plasma membrane"/>
    <property type="evidence" value="ECO:0007669"/>
    <property type="project" value="UniProtKB-SubCell"/>
</dbReference>
<comment type="caution">
    <text evidence="9">The sequence shown here is derived from an EMBL/GenBank/DDBJ whole genome shotgun (WGS) entry which is preliminary data.</text>
</comment>
<dbReference type="Proteomes" id="UP000248764">
    <property type="component" value="Unassembled WGS sequence"/>
</dbReference>
<dbReference type="CDD" id="cd06261">
    <property type="entry name" value="TM_PBP2"/>
    <property type="match status" value="1"/>
</dbReference>
<feature type="transmembrane region" description="Helical" evidence="7">
    <location>
        <begin position="162"/>
        <end position="189"/>
    </location>
</feature>
<feature type="transmembrane region" description="Helical" evidence="7">
    <location>
        <begin position="20"/>
        <end position="43"/>
    </location>
</feature>
<evidence type="ECO:0000256" key="4">
    <source>
        <dbReference type="ARBA" id="ARBA00022692"/>
    </source>
</evidence>
<evidence type="ECO:0000313" key="9">
    <source>
        <dbReference type="EMBL" id="PZF84861.1"/>
    </source>
</evidence>
<comment type="similarity">
    <text evidence="7">Belongs to the binding-protein-dependent transport system permease family.</text>
</comment>
<dbReference type="RefSeq" id="WP_111253997.1">
    <property type="nucleotide sequence ID" value="NZ_POTW01000012.1"/>
</dbReference>
<accession>A0A2W2BBA4</accession>
<evidence type="ECO:0000256" key="3">
    <source>
        <dbReference type="ARBA" id="ARBA00022475"/>
    </source>
</evidence>
<sequence length="307" mass="32813">MPATTSRRSSASLAPRTAPWLFVAPAVLLAAGLIALPLVYTLWLSLRGTQVSGSGLGVRREVFVGLDNYAHVLSDPALLAGLGRMLAYTLITVPVTMALALVFALLLDNTTTRLKRFSRIAIFVPYAVPGVIAALMWGFMYLPGVSPFTDAAGALGLPEPSFLGPVSVYFSVANVSVWGAVGFNMIILYTSLRGLPQEIYDAARIDGCSEVQLALRVKVPLIVPGLVMTGLFTIIGALQVFNEPNTLLTLTTSISTDWVPMMQVYRDAFVTNDLFSAAASSMVITGITLVASLGLLRVLQRRAFGED</sequence>
<evidence type="ECO:0000256" key="5">
    <source>
        <dbReference type="ARBA" id="ARBA00022989"/>
    </source>
</evidence>
<proteinExistence type="inferred from homology"/>
<feature type="transmembrane region" description="Helical" evidence="7">
    <location>
        <begin position="221"/>
        <end position="241"/>
    </location>
</feature>
<evidence type="ECO:0000313" key="10">
    <source>
        <dbReference type="Proteomes" id="UP000248764"/>
    </source>
</evidence>
<reference evidence="9 10" key="1">
    <citation type="submission" date="2018-01" db="EMBL/GenBank/DDBJ databases">
        <title>Draft genome sequence of Jiangella sp. GTF31.</title>
        <authorList>
            <person name="Sahin N."/>
            <person name="Ay H."/>
            <person name="Saygin H."/>
        </authorList>
    </citation>
    <scope>NUCLEOTIDE SEQUENCE [LARGE SCALE GENOMIC DNA]</scope>
    <source>
        <strain evidence="9 10">GTF31</strain>
    </source>
</reference>
<protein>
    <submittedName>
        <fullName evidence="9">ABC transporter permease</fullName>
    </submittedName>
</protein>
<dbReference type="Pfam" id="PF00528">
    <property type="entry name" value="BPD_transp_1"/>
    <property type="match status" value="1"/>
</dbReference>
<name>A0A2W2BBA4_9ACTN</name>
<comment type="subcellular location">
    <subcellularLocation>
        <location evidence="1 7">Cell membrane</location>
        <topology evidence="1 7">Multi-pass membrane protein</topology>
    </subcellularLocation>
</comment>
<evidence type="ECO:0000256" key="6">
    <source>
        <dbReference type="ARBA" id="ARBA00023136"/>
    </source>
</evidence>
<keyword evidence="3" id="KW-1003">Cell membrane</keyword>
<feature type="domain" description="ABC transmembrane type-1" evidence="8">
    <location>
        <begin position="82"/>
        <end position="295"/>
    </location>
</feature>
<evidence type="ECO:0000256" key="2">
    <source>
        <dbReference type="ARBA" id="ARBA00022448"/>
    </source>
</evidence>
<keyword evidence="6 7" id="KW-0472">Membrane</keyword>
<dbReference type="InterPro" id="IPR050809">
    <property type="entry name" value="UgpAE/MalFG_permease"/>
</dbReference>
<feature type="transmembrane region" description="Helical" evidence="7">
    <location>
        <begin position="274"/>
        <end position="296"/>
    </location>
</feature>
<dbReference type="PANTHER" id="PTHR43227:SF8">
    <property type="entry name" value="DIACETYLCHITOBIOSE UPTAKE SYSTEM PERMEASE PROTEIN DASB"/>
    <property type="match status" value="1"/>
</dbReference>